<evidence type="ECO:0000313" key="4">
    <source>
        <dbReference type="Proteomes" id="UP001165085"/>
    </source>
</evidence>
<dbReference type="InterPro" id="IPR004010">
    <property type="entry name" value="Double_Cache_2"/>
</dbReference>
<feature type="signal peptide" evidence="1">
    <location>
        <begin position="1"/>
        <end position="19"/>
    </location>
</feature>
<comment type="caution">
    <text evidence="3">The sequence shown here is derived from an EMBL/GenBank/DDBJ whole genome shotgun (WGS) entry which is preliminary data.</text>
</comment>
<feature type="chain" id="PRO_5040800895" description="Double Cache domain-containing protein" evidence="1">
    <location>
        <begin position="20"/>
        <end position="194"/>
    </location>
</feature>
<reference evidence="4" key="1">
    <citation type="journal article" date="2023" name="Commun. Biol.">
        <title>Genome analysis of Parmales, the sister group of diatoms, reveals the evolutionary specialization of diatoms from phago-mixotrophs to photoautotrophs.</title>
        <authorList>
            <person name="Ban H."/>
            <person name="Sato S."/>
            <person name="Yoshikawa S."/>
            <person name="Yamada K."/>
            <person name="Nakamura Y."/>
            <person name="Ichinomiya M."/>
            <person name="Sato N."/>
            <person name="Blanc-Mathieu R."/>
            <person name="Endo H."/>
            <person name="Kuwata A."/>
            <person name="Ogata H."/>
        </authorList>
    </citation>
    <scope>NUCLEOTIDE SEQUENCE [LARGE SCALE GENOMIC DNA]</scope>
    <source>
        <strain evidence="4">NIES 3701</strain>
    </source>
</reference>
<dbReference type="OrthoDB" id="10518017at2759"/>
<organism evidence="3 4">
    <name type="scientific">Triparma strigata</name>
    <dbReference type="NCBI Taxonomy" id="1606541"/>
    <lineage>
        <taxon>Eukaryota</taxon>
        <taxon>Sar</taxon>
        <taxon>Stramenopiles</taxon>
        <taxon>Ochrophyta</taxon>
        <taxon>Bolidophyceae</taxon>
        <taxon>Parmales</taxon>
        <taxon>Triparmaceae</taxon>
        <taxon>Triparma</taxon>
    </lineage>
</organism>
<name>A0A9W7EH90_9STRA</name>
<protein>
    <recommendedName>
        <fullName evidence="2">Double Cache domain-containing protein</fullName>
    </recommendedName>
</protein>
<dbReference type="Gene3D" id="3.30.450.20">
    <property type="entry name" value="PAS domain"/>
    <property type="match status" value="1"/>
</dbReference>
<proteinExistence type="predicted"/>
<gene>
    <name evidence="3" type="ORF">TrST_g8647</name>
</gene>
<keyword evidence="4" id="KW-1185">Reference proteome</keyword>
<evidence type="ECO:0000256" key="1">
    <source>
        <dbReference type="SAM" id="SignalP"/>
    </source>
</evidence>
<keyword evidence="1" id="KW-0732">Signal</keyword>
<sequence length="194" mass="21244">MIAWIITIALLMMSSMTLARPFENNLPSSVISPTFMIRGGSYDDSNDSNGWGASPPPPTPPATDPRVLITEALVRSAVSLLLLEGSSCYPTLRSSQKFRPQSDVYVFIYDLNGTVLFNAGSPSKEGHNTRGLTDTSGFAFHDALITAAETKLGEKWVKYDWPKPGESEASRKWTFAKTVEIDGIEAVVMIGFYE</sequence>
<feature type="domain" description="Double Cache" evidence="2">
    <location>
        <begin position="97"/>
        <end position="180"/>
    </location>
</feature>
<evidence type="ECO:0000259" key="2">
    <source>
        <dbReference type="Pfam" id="PF08269"/>
    </source>
</evidence>
<accession>A0A9W7EH90</accession>
<dbReference type="Proteomes" id="UP001165085">
    <property type="component" value="Unassembled WGS sequence"/>
</dbReference>
<dbReference type="Pfam" id="PF08269">
    <property type="entry name" value="dCache_2"/>
    <property type="match status" value="1"/>
</dbReference>
<dbReference type="EMBL" id="BRXY01000252">
    <property type="protein sequence ID" value="GMH80959.1"/>
    <property type="molecule type" value="Genomic_DNA"/>
</dbReference>
<evidence type="ECO:0000313" key="3">
    <source>
        <dbReference type="EMBL" id="GMH80959.1"/>
    </source>
</evidence>
<dbReference type="AlphaFoldDB" id="A0A9W7EH90"/>